<organism evidence="1 2">
    <name type="scientific">Dryococelus australis</name>
    <dbReference type="NCBI Taxonomy" id="614101"/>
    <lineage>
        <taxon>Eukaryota</taxon>
        <taxon>Metazoa</taxon>
        <taxon>Ecdysozoa</taxon>
        <taxon>Arthropoda</taxon>
        <taxon>Hexapoda</taxon>
        <taxon>Insecta</taxon>
        <taxon>Pterygota</taxon>
        <taxon>Neoptera</taxon>
        <taxon>Polyneoptera</taxon>
        <taxon>Phasmatodea</taxon>
        <taxon>Verophasmatodea</taxon>
        <taxon>Anareolatae</taxon>
        <taxon>Phasmatidae</taxon>
        <taxon>Eurycanthinae</taxon>
        <taxon>Dryococelus</taxon>
    </lineage>
</organism>
<evidence type="ECO:0000313" key="1">
    <source>
        <dbReference type="EMBL" id="KAJ8898095.1"/>
    </source>
</evidence>
<accession>A0ABQ9IN41</accession>
<reference evidence="1 2" key="1">
    <citation type="submission" date="2023-02" db="EMBL/GenBank/DDBJ databases">
        <title>LHISI_Scaffold_Assembly.</title>
        <authorList>
            <person name="Stuart O.P."/>
            <person name="Cleave R."/>
            <person name="Magrath M.J.L."/>
            <person name="Mikheyev A.S."/>
        </authorList>
    </citation>
    <scope>NUCLEOTIDE SEQUENCE [LARGE SCALE GENOMIC DNA]</scope>
    <source>
        <strain evidence="1">Daus_M_001</strain>
        <tissue evidence="1">Leg muscle</tissue>
    </source>
</reference>
<protein>
    <submittedName>
        <fullName evidence="1">Uncharacterized protein</fullName>
    </submittedName>
</protein>
<comment type="caution">
    <text evidence="1">The sequence shown here is derived from an EMBL/GenBank/DDBJ whole genome shotgun (WGS) entry which is preliminary data.</text>
</comment>
<dbReference type="Proteomes" id="UP001159363">
    <property type="component" value="Chromosome 1"/>
</dbReference>
<name>A0ABQ9IN41_9NEOP</name>
<gene>
    <name evidence="1" type="ORF">PR048_003455</name>
</gene>
<keyword evidence="2" id="KW-1185">Reference proteome</keyword>
<evidence type="ECO:0000313" key="2">
    <source>
        <dbReference type="Proteomes" id="UP001159363"/>
    </source>
</evidence>
<proteinExistence type="predicted"/>
<dbReference type="EMBL" id="JARBHB010000001">
    <property type="protein sequence ID" value="KAJ8898095.1"/>
    <property type="molecule type" value="Genomic_DNA"/>
</dbReference>
<sequence length="107" mass="12088">MRGECLTKGLKFSIAPRHIPVPDIVSSVESAIYKLPPTKQDEFRWTSRPKPNLSSDKLKAIETLKFDPSIVILPADNCRTAVTLDRAEYDNKITDLIITDRYMHTSG</sequence>